<dbReference type="InterPro" id="IPR004481">
    <property type="entry name" value="K/Na/Ca-exchanger"/>
</dbReference>
<dbReference type="GO" id="GO:0006874">
    <property type="term" value="P:intracellular calcium ion homeostasis"/>
    <property type="evidence" value="ECO:0007669"/>
    <property type="project" value="TreeGrafter"/>
</dbReference>
<evidence type="ECO:0000256" key="8">
    <source>
        <dbReference type="ARBA" id="ARBA00022837"/>
    </source>
</evidence>
<keyword evidence="10 16" id="KW-1133">Transmembrane helix</keyword>
<evidence type="ECO:0000256" key="15">
    <source>
        <dbReference type="SAM" id="MobiDB-lite"/>
    </source>
</evidence>
<feature type="domain" description="Sodium/calcium exchanger membrane region" evidence="17">
    <location>
        <begin position="128"/>
        <end position="269"/>
    </location>
</feature>
<keyword evidence="7" id="KW-0677">Repeat</keyword>
<dbReference type="PANTHER" id="PTHR10846">
    <property type="entry name" value="SODIUM/POTASSIUM/CALCIUM EXCHANGER"/>
    <property type="match status" value="1"/>
</dbReference>
<keyword evidence="13" id="KW-0325">Glycoprotein</keyword>
<keyword evidence="19" id="KW-1185">Reference proteome</keyword>
<keyword evidence="11" id="KW-0406">Ion transport</keyword>
<keyword evidence="12 16" id="KW-0472">Membrane</keyword>
<keyword evidence="5" id="KW-0109">Calcium transport</keyword>
<dbReference type="GO" id="GO:0060292">
    <property type="term" value="P:long-term synaptic depression"/>
    <property type="evidence" value="ECO:0007669"/>
    <property type="project" value="TreeGrafter"/>
</dbReference>
<evidence type="ECO:0000256" key="7">
    <source>
        <dbReference type="ARBA" id="ARBA00022737"/>
    </source>
</evidence>
<feature type="transmembrane region" description="Helical" evidence="16">
    <location>
        <begin position="597"/>
        <end position="616"/>
    </location>
</feature>
<feature type="transmembrane region" description="Helical" evidence="16">
    <location>
        <begin position="163"/>
        <end position="187"/>
    </location>
</feature>
<keyword evidence="4" id="KW-0050">Antiport</keyword>
<dbReference type="GO" id="GO:0005886">
    <property type="term" value="C:plasma membrane"/>
    <property type="evidence" value="ECO:0007669"/>
    <property type="project" value="TreeGrafter"/>
</dbReference>
<proteinExistence type="inferred from homology"/>
<evidence type="ECO:0000259" key="17">
    <source>
        <dbReference type="Pfam" id="PF01699"/>
    </source>
</evidence>
<dbReference type="GO" id="GO:0015293">
    <property type="term" value="F:symporter activity"/>
    <property type="evidence" value="ECO:0007669"/>
    <property type="project" value="UniProtKB-KW"/>
</dbReference>
<feature type="transmembrane region" description="Helical" evidence="16">
    <location>
        <begin position="534"/>
        <end position="555"/>
    </location>
</feature>
<dbReference type="AlphaFoldDB" id="A0A6G0JBD1"/>
<evidence type="ECO:0000256" key="10">
    <source>
        <dbReference type="ARBA" id="ARBA00022989"/>
    </source>
</evidence>
<evidence type="ECO:0000256" key="4">
    <source>
        <dbReference type="ARBA" id="ARBA00022449"/>
    </source>
</evidence>
<evidence type="ECO:0000256" key="3">
    <source>
        <dbReference type="ARBA" id="ARBA00022448"/>
    </source>
</evidence>
<evidence type="ECO:0000256" key="12">
    <source>
        <dbReference type="ARBA" id="ARBA00023136"/>
    </source>
</evidence>
<dbReference type="PANTHER" id="PTHR10846:SF41">
    <property type="entry name" value="SODIUM_POTASSIUM_CALCIUM EXCHANGER 2"/>
    <property type="match status" value="1"/>
</dbReference>
<feature type="transmembrane region" description="Helical" evidence="16">
    <location>
        <begin position="123"/>
        <end position="142"/>
    </location>
</feature>
<dbReference type="InterPro" id="IPR004837">
    <property type="entry name" value="NaCa_Exmemb"/>
</dbReference>
<reference evidence="18 19" key="1">
    <citation type="submission" date="2019-07" db="EMBL/GenBank/DDBJ databases">
        <title>Chromosome genome assembly for large yellow croaker.</title>
        <authorList>
            <person name="Xiao S."/>
        </authorList>
    </citation>
    <scope>NUCLEOTIDE SEQUENCE [LARGE SCALE GENOMIC DNA]</scope>
    <source>
        <strain evidence="18">JMULYC20181020</strain>
        <tissue evidence="18">Muscle</tissue>
    </source>
</reference>
<comment type="catalytic activity">
    <reaction evidence="14">
        <text>Ca(2+)(out) + K(+)(out) + 4 Na(+)(in) = Ca(2+)(in) + K(+)(in) + 4 Na(+)(out)</text>
        <dbReference type="Rhea" id="RHEA:69967"/>
        <dbReference type="ChEBI" id="CHEBI:29101"/>
        <dbReference type="ChEBI" id="CHEBI:29103"/>
        <dbReference type="ChEBI" id="CHEBI:29108"/>
    </reaction>
</comment>
<comment type="subcellular location">
    <subcellularLocation>
        <location evidence="1">Membrane</location>
        <topology evidence="1">Multi-pass membrane protein</topology>
    </subcellularLocation>
</comment>
<evidence type="ECO:0000256" key="1">
    <source>
        <dbReference type="ARBA" id="ARBA00004141"/>
    </source>
</evidence>
<keyword evidence="9" id="KW-0769">Symport</keyword>
<keyword evidence="6 16" id="KW-0812">Transmembrane</keyword>
<comment type="caution">
    <text evidence="18">The sequence shown here is derived from an EMBL/GenBank/DDBJ whole genome shotgun (WGS) entry which is preliminary data.</text>
</comment>
<feature type="transmembrane region" description="Helical" evidence="16">
    <location>
        <begin position="567"/>
        <end position="590"/>
    </location>
</feature>
<feature type="region of interest" description="Disordered" evidence="15">
    <location>
        <begin position="374"/>
        <end position="423"/>
    </location>
</feature>
<dbReference type="GO" id="GO:0005262">
    <property type="term" value="F:calcium channel activity"/>
    <property type="evidence" value="ECO:0007669"/>
    <property type="project" value="TreeGrafter"/>
</dbReference>
<dbReference type="FunFam" id="1.20.1420.30:FF:000002">
    <property type="entry name" value="Sodium/potassium/calcium exchanger 2 isoform 1"/>
    <property type="match status" value="1"/>
</dbReference>
<evidence type="ECO:0000256" key="6">
    <source>
        <dbReference type="ARBA" id="ARBA00022692"/>
    </source>
</evidence>
<feature type="transmembrane region" description="Helical" evidence="16">
    <location>
        <begin position="34"/>
        <end position="53"/>
    </location>
</feature>
<feature type="domain" description="Sodium/calcium exchanger membrane region" evidence="17">
    <location>
        <begin position="466"/>
        <end position="614"/>
    </location>
</feature>
<dbReference type="Pfam" id="PF01699">
    <property type="entry name" value="Na_Ca_ex"/>
    <property type="match status" value="2"/>
</dbReference>
<protein>
    <submittedName>
        <fullName evidence="18">Sodium/potassium/calcium exchanger 2</fullName>
    </submittedName>
</protein>
<evidence type="ECO:0000313" key="19">
    <source>
        <dbReference type="Proteomes" id="UP000424527"/>
    </source>
</evidence>
<dbReference type="EMBL" id="REGW02000001">
    <property type="protein sequence ID" value="KAE8300762.1"/>
    <property type="molecule type" value="Genomic_DNA"/>
</dbReference>
<gene>
    <name evidence="18" type="ORF">D5F01_LYC00909</name>
</gene>
<evidence type="ECO:0000256" key="2">
    <source>
        <dbReference type="ARBA" id="ARBA00005364"/>
    </source>
</evidence>
<feature type="transmembrane region" description="Helical" evidence="16">
    <location>
        <begin position="465"/>
        <end position="488"/>
    </location>
</feature>
<evidence type="ECO:0000313" key="18">
    <source>
        <dbReference type="EMBL" id="KAE8300762.1"/>
    </source>
</evidence>
<accession>A0A6G0JBD1</accession>
<comment type="similarity">
    <text evidence="2">Belongs to the Ca(2+):cation antiporter (CaCA) (TC 2.A.19) family. SLC24A subfamily.</text>
</comment>
<dbReference type="Gene3D" id="1.20.1420.30">
    <property type="entry name" value="NCX, central ion-binding region"/>
    <property type="match status" value="2"/>
</dbReference>
<dbReference type="NCBIfam" id="TIGR00367">
    <property type="entry name" value="calcium/sodium antiporter"/>
    <property type="match status" value="1"/>
</dbReference>
<feature type="transmembrane region" description="Helical" evidence="16">
    <location>
        <begin position="436"/>
        <end position="453"/>
    </location>
</feature>
<keyword evidence="8" id="KW-0106">Calcium</keyword>
<evidence type="ECO:0000256" key="11">
    <source>
        <dbReference type="ARBA" id="ARBA00023065"/>
    </source>
</evidence>
<evidence type="ECO:0000256" key="13">
    <source>
        <dbReference type="ARBA" id="ARBA00023180"/>
    </source>
</evidence>
<dbReference type="InterPro" id="IPR044880">
    <property type="entry name" value="NCX_ion-bd_dom_sf"/>
</dbReference>
<feature type="transmembrane region" description="Helical" evidence="16">
    <location>
        <begin position="193"/>
        <end position="215"/>
    </location>
</feature>
<dbReference type="FunFam" id="1.20.1420.30:FF:000004">
    <property type="entry name" value="Sodium/potassium/calcium exchanger 2 isoform 1"/>
    <property type="match status" value="1"/>
</dbReference>
<evidence type="ECO:0000256" key="14">
    <source>
        <dbReference type="ARBA" id="ARBA00033627"/>
    </source>
</evidence>
<dbReference type="GO" id="GO:0008273">
    <property type="term" value="F:calcium, potassium:sodium antiporter activity"/>
    <property type="evidence" value="ECO:0007669"/>
    <property type="project" value="TreeGrafter"/>
</dbReference>
<evidence type="ECO:0000256" key="5">
    <source>
        <dbReference type="ARBA" id="ARBA00022568"/>
    </source>
</evidence>
<dbReference type="GO" id="GO:0060291">
    <property type="term" value="P:long-term synaptic potentiation"/>
    <property type="evidence" value="ECO:0007669"/>
    <property type="project" value="TreeGrafter"/>
</dbReference>
<evidence type="ECO:0000256" key="16">
    <source>
        <dbReference type="SAM" id="Phobius"/>
    </source>
</evidence>
<evidence type="ECO:0000256" key="9">
    <source>
        <dbReference type="ARBA" id="ARBA00022847"/>
    </source>
</evidence>
<name>A0A6G0JBD1_LARCR</name>
<sequence>MMASSSSAPLLGPHSSCSRHHYQGVKRKLRPGRILGFIISLVAVCTVCSWSAFSLVTTVAKELESPVEGSADTAVPQRTLLQYSNLSAAPEDTPVAMKTFEVEMNHGDYPTDYFSVEERRQGYVVLHMFGMLYMFIALAIVCDEFFVPALTVITEKLEISDDVAGATFMAAGGSAPELFTSVIGVFVSHSNVGIGTIVGSAVFNILFVIGMCALFSKEVLNLTWWPLFRDVSFYIVGLLMLIYFFLDNQITVGESIGLLSCYTCYVTFMKFNSKVELVMKTLIGSNQVVELEPAPKVNVPADDENKLTAKPRLQREGSCASLHNSLMRNSIFQLMIHTLDPLSDEGQFKEKASILHKMAKQKCKDEATNANGIGALSQTQLPRKANSDKNIPNSTNVAVEVTPPMNGVAGGEEGPDEEEDEDQPLSLAWPDTLRKQITYLFILPIVLPLWITLPDVRRETSEKFFPITFLGAISWIAFFSYLMVWWAHQVGETFWITEEIMGLTILAAGTSIPDLITSVIVARKGLGDMAVSSSVGSNIFDITVGLPFPWLIYHILNDFKPVEVSSNGLFCAIVLLFLMLLFVIVSIASCKWRMSKLLGLLMFVLYFVFLIISVMLEDKIITCPVTI</sequence>
<dbReference type="Proteomes" id="UP000424527">
    <property type="component" value="Unassembled WGS sequence"/>
</dbReference>
<keyword evidence="3" id="KW-0813">Transport</keyword>
<feature type="transmembrane region" description="Helical" evidence="16">
    <location>
        <begin position="227"/>
        <end position="246"/>
    </location>
</feature>
<feature type="compositionally biased region" description="Acidic residues" evidence="15">
    <location>
        <begin position="413"/>
        <end position="423"/>
    </location>
</feature>
<organism evidence="18 19">
    <name type="scientific">Larimichthys crocea</name>
    <name type="common">Large yellow croaker</name>
    <name type="synonym">Pseudosciaena crocea</name>
    <dbReference type="NCBI Taxonomy" id="215358"/>
    <lineage>
        <taxon>Eukaryota</taxon>
        <taxon>Metazoa</taxon>
        <taxon>Chordata</taxon>
        <taxon>Craniata</taxon>
        <taxon>Vertebrata</taxon>
        <taxon>Euteleostomi</taxon>
        <taxon>Actinopterygii</taxon>
        <taxon>Neopterygii</taxon>
        <taxon>Teleostei</taxon>
        <taxon>Neoteleostei</taxon>
        <taxon>Acanthomorphata</taxon>
        <taxon>Eupercaria</taxon>
        <taxon>Sciaenidae</taxon>
        <taxon>Larimichthys</taxon>
    </lineage>
</organism>
<feature type="compositionally biased region" description="Polar residues" evidence="15">
    <location>
        <begin position="388"/>
        <end position="397"/>
    </location>
</feature>